<organism evidence="5 6">
    <name type="scientific">Thiothrix nivea (strain ATCC 35100 / DSM 5205 / JP2)</name>
    <dbReference type="NCBI Taxonomy" id="870187"/>
    <lineage>
        <taxon>Bacteria</taxon>
        <taxon>Pseudomonadati</taxon>
        <taxon>Pseudomonadota</taxon>
        <taxon>Gammaproteobacteria</taxon>
        <taxon>Thiotrichales</taxon>
        <taxon>Thiotrichaceae</taxon>
        <taxon>Thiothrix</taxon>
    </lineage>
</organism>
<dbReference type="AlphaFoldDB" id="A0A656HDW5"/>
<dbReference type="CDD" id="cd01629">
    <property type="entry name" value="HAD_EP"/>
    <property type="match status" value="1"/>
</dbReference>
<dbReference type="Proteomes" id="UP000005317">
    <property type="component" value="Unassembled WGS sequence"/>
</dbReference>
<dbReference type="NCBIfam" id="TIGR01691">
    <property type="entry name" value="enolase-ppase"/>
    <property type="match status" value="1"/>
</dbReference>
<dbReference type="PANTHER" id="PTHR20371:SF1">
    <property type="entry name" value="ENOLASE-PHOSPHATASE E1"/>
    <property type="match status" value="1"/>
</dbReference>
<evidence type="ECO:0000256" key="2">
    <source>
        <dbReference type="ARBA" id="ARBA00022801"/>
    </source>
</evidence>
<reference evidence="6" key="1">
    <citation type="journal article" date="2011" name="Stand. Genomic Sci.">
        <title>Genome sequence of the filamentous, gliding Thiothrix nivea neotype strain (JP2(T)).</title>
        <authorList>
            <person name="Lapidus A."/>
            <person name="Nolan M."/>
            <person name="Lucas S."/>
            <person name="Glavina Del Rio T."/>
            <person name="Tice H."/>
            <person name="Cheng J.F."/>
            <person name="Tapia R."/>
            <person name="Han C."/>
            <person name="Goodwin L."/>
            <person name="Pitluck S."/>
            <person name="Liolios K."/>
            <person name="Pagani I."/>
            <person name="Ivanova N."/>
            <person name="Huntemann M."/>
            <person name="Mavromatis K."/>
            <person name="Mikhailova N."/>
            <person name="Pati A."/>
            <person name="Chen A."/>
            <person name="Palaniappan K."/>
            <person name="Land M."/>
            <person name="Brambilla E.M."/>
            <person name="Rohde M."/>
            <person name="Abt B."/>
            <person name="Verbarg S."/>
            <person name="Goker M."/>
            <person name="Bristow J."/>
            <person name="Eisen J.A."/>
            <person name="Markowitz V."/>
            <person name="Hugenholtz P."/>
            <person name="Kyrpides N.C."/>
            <person name="Klenk H.P."/>
            <person name="Woyke T."/>
        </authorList>
    </citation>
    <scope>NUCLEOTIDE SEQUENCE [LARGE SCALE GENOMIC DNA]</scope>
    <source>
        <strain evidence="6">ATCC 35100 / DSM 5205 / JP2</strain>
    </source>
</reference>
<dbReference type="GO" id="GO:0000287">
    <property type="term" value="F:magnesium ion binding"/>
    <property type="evidence" value="ECO:0007669"/>
    <property type="project" value="UniProtKB-UniRule"/>
</dbReference>
<keyword evidence="2 4" id="KW-0378">Hydrolase</keyword>
<evidence type="ECO:0000313" key="6">
    <source>
        <dbReference type="Proteomes" id="UP000005317"/>
    </source>
</evidence>
<dbReference type="SUPFAM" id="SSF56784">
    <property type="entry name" value="HAD-like"/>
    <property type="match status" value="1"/>
</dbReference>
<dbReference type="SFLD" id="SFLDG01133">
    <property type="entry name" value="C1.5.4:_Enolase-phosphatase_Li"/>
    <property type="match status" value="1"/>
</dbReference>
<protein>
    <recommendedName>
        <fullName evidence="4">Enolase-phosphatase E1</fullName>
        <ecNumber evidence="4">3.1.3.77</ecNumber>
    </recommendedName>
    <alternativeName>
        <fullName evidence="4">2,3-diketo-5-methylthio-1-phosphopentane phosphatase</fullName>
    </alternativeName>
</protein>
<dbReference type="NCBIfam" id="TIGR01549">
    <property type="entry name" value="HAD-SF-IA-v1"/>
    <property type="match status" value="1"/>
</dbReference>
<comment type="pathway">
    <text evidence="4">Amino-acid biosynthesis; L-methionine biosynthesis via salvage pathway; L-methionine from S-methyl-5-thio-alpha-D-ribose 1-phosphate: step 3/6.</text>
</comment>
<dbReference type="GO" id="GO:0043874">
    <property type="term" value="F:acireductone synthase activity"/>
    <property type="evidence" value="ECO:0007669"/>
    <property type="project" value="UniProtKB-EC"/>
</dbReference>
<dbReference type="GO" id="GO:0019509">
    <property type="term" value="P:L-methionine salvage from methylthioadenosine"/>
    <property type="evidence" value="ECO:0007669"/>
    <property type="project" value="UniProtKB-UniRule"/>
</dbReference>
<keyword evidence="3 4" id="KW-0486">Methionine biosynthesis</keyword>
<dbReference type="PANTHER" id="PTHR20371">
    <property type="entry name" value="ENOLASE-PHOSPHATASE E1"/>
    <property type="match status" value="1"/>
</dbReference>
<dbReference type="Pfam" id="PF00702">
    <property type="entry name" value="Hydrolase"/>
    <property type="match status" value="1"/>
</dbReference>
<evidence type="ECO:0000256" key="3">
    <source>
        <dbReference type="ARBA" id="ARBA00023167"/>
    </source>
</evidence>
<comment type="cofactor">
    <cofactor evidence="4">
        <name>Mg(2+)</name>
        <dbReference type="ChEBI" id="CHEBI:18420"/>
    </cofactor>
    <text evidence="4">Binds 1 Mg(2+) ion per subunit.</text>
</comment>
<dbReference type="SFLD" id="SFLDG01129">
    <property type="entry name" value="C1.5:_HAD__Beta-PGM__Phosphata"/>
    <property type="match status" value="1"/>
</dbReference>
<dbReference type="GO" id="GO:0043715">
    <property type="term" value="F:2,3-diketo-5-methylthiopentyl-1-phosphate enolase activity"/>
    <property type="evidence" value="ECO:0007669"/>
    <property type="project" value="UniProtKB-UniRule"/>
</dbReference>
<sequence>MTIKAILTDIEGTTTSLSFVKDVLFPYADQHMQAFVVEHRQDPAVAQLVDDVRMEVGTANLSLADAIAQLRQWIAEDKKVTPLKAIQGLMWEEGYRKGDFTGHVYEDAVRNLLHWHDLGLKLYVYSSGSVHAQKLLFGYSDAGDLTPLFSGYFDTQIGHKREADAYRRIVDVIGLPAQEILFLSDIREELDAAQQAGLKTCCLVRENQPTDGLQHPWINNFDEMDVTAIN</sequence>
<dbReference type="RefSeq" id="WP_002708525.1">
    <property type="nucleotide sequence ID" value="NZ_JH651384.1"/>
</dbReference>
<dbReference type="EMBL" id="JH651384">
    <property type="protein sequence ID" value="EIJ34597.1"/>
    <property type="molecule type" value="Genomic_DNA"/>
</dbReference>
<accession>A0A656HDW5</accession>
<dbReference type="InterPro" id="IPR036412">
    <property type="entry name" value="HAD-like_sf"/>
</dbReference>
<comment type="pathway">
    <text evidence="4">Amino-acid biosynthesis; L-methionine biosynthesis via salvage pathway; L-methionine from S-methyl-5-thio-alpha-D-ribose 1-phosphate: step 4/6.</text>
</comment>
<comment type="catalytic activity">
    <reaction evidence="4">
        <text>5-methylsulfanyl-2,3-dioxopentyl phosphate + H2O = 1,2-dihydroxy-5-(methylsulfanyl)pent-1-en-3-one + phosphate</text>
        <dbReference type="Rhea" id="RHEA:21700"/>
        <dbReference type="ChEBI" id="CHEBI:15377"/>
        <dbReference type="ChEBI" id="CHEBI:43474"/>
        <dbReference type="ChEBI" id="CHEBI:49252"/>
        <dbReference type="ChEBI" id="CHEBI:58828"/>
        <dbReference type="EC" id="3.1.3.77"/>
    </reaction>
</comment>
<gene>
    <name evidence="4" type="primary">mtnC</name>
    <name evidence="5" type="ORF">Thini_2023</name>
</gene>
<dbReference type="InterPro" id="IPR006439">
    <property type="entry name" value="HAD-SF_hydro_IA"/>
</dbReference>
<comment type="subunit">
    <text evidence="4">Monomer.</text>
</comment>
<keyword evidence="4" id="KW-0460">Magnesium</keyword>
<dbReference type="UniPathway" id="UPA00904">
    <property type="reaction ID" value="UER00876"/>
</dbReference>
<comment type="similarity">
    <text evidence="4">Belongs to the HAD-like hydrolase superfamily. MasA/MtnC family.</text>
</comment>
<dbReference type="InterPro" id="IPR023214">
    <property type="entry name" value="HAD_sf"/>
</dbReference>
<dbReference type="SFLD" id="SFLDF00044">
    <property type="entry name" value="enolase-phosphatase"/>
    <property type="match status" value="1"/>
</dbReference>
<dbReference type="Gene3D" id="1.10.720.60">
    <property type="match status" value="1"/>
</dbReference>
<keyword evidence="6" id="KW-1185">Reference proteome</keyword>
<dbReference type="OrthoDB" id="9797416at2"/>
<proteinExistence type="inferred from homology"/>
<dbReference type="SFLD" id="SFLDS00003">
    <property type="entry name" value="Haloacid_Dehalogenase"/>
    <property type="match status" value="1"/>
</dbReference>
<comment type="function">
    <text evidence="4">Bifunctional enzyme that catalyzes the enolization of 2,3-diketo-5-methylthiopentyl-1-phosphate (DK-MTP-1-P) into the intermediate 2-hydroxy-3-keto-5-methylthiopentenyl-1-phosphate (HK-MTPenyl-1-P), which is then dephosphorylated to form the acireductone 1,2-dihydroxy-3-keto-5-methylthiopentene (DHK-MTPene).</text>
</comment>
<keyword evidence="1 4" id="KW-0028">Amino-acid biosynthesis</keyword>
<dbReference type="Gene3D" id="3.40.50.1000">
    <property type="entry name" value="HAD superfamily/HAD-like"/>
    <property type="match status" value="1"/>
</dbReference>
<evidence type="ECO:0000256" key="1">
    <source>
        <dbReference type="ARBA" id="ARBA00022605"/>
    </source>
</evidence>
<evidence type="ECO:0000313" key="5">
    <source>
        <dbReference type="EMBL" id="EIJ34597.1"/>
    </source>
</evidence>
<evidence type="ECO:0000256" key="4">
    <source>
        <dbReference type="HAMAP-Rule" id="MF_01681"/>
    </source>
</evidence>
<name>A0A656HDW5_THINJ</name>
<dbReference type="GO" id="GO:0043716">
    <property type="term" value="F:2-hydroxy-3-keto-5-methylthiopentenyl-1-phosphate phosphatase activity"/>
    <property type="evidence" value="ECO:0007669"/>
    <property type="project" value="UniProtKB-UniRule"/>
</dbReference>
<dbReference type="EC" id="3.1.3.77" evidence="4"/>
<dbReference type="HAMAP" id="MF_01681">
    <property type="entry name" value="Salvage_MtnC"/>
    <property type="match status" value="1"/>
</dbReference>
<dbReference type="InterPro" id="IPR023943">
    <property type="entry name" value="Enolase-ppase_E1"/>
</dbReference>
<keyword evidence="4" id="KW-0479">Metal-binding</keyword>